<gene>
    <name evidence="2" type="ORF">LCGC14_0428270</name>
</gene>
<dbReference type="Pfam" id="PF13392">
    <property type="entry name" value="HNH_3"/>
    <property type="match status" value="1"/>
</dbReference>
<dbReference type="SUPFAM" id="SSF54060">
    <property type="entry name" value="His-Me finger endonucleases"/>
    <property type="match status" value="1"/>
</dbReference>
<protein>
    <recommendedName>
        <fullName evidence="1">HNH nuclease domain-containing protein</fullName>
    </recommendedName>
</protein>
<feature type="domain" description="HNH nuclease" evidence="1">
    <location>
        <begin position="60"/>
        <end position="102"/>
    </location>
</feature>
<dbReference type="EMBL" id="LAZR01000399">
    <property type="protein sequence ID" value="KKN70672.1"/>
    <property type="molecule type" value="Genomic_DNA"/>
</dbReference>
<name>A0A0F9T6U8_9ZZZZ</name>
<evidence type="ECO:0000259" key="1">
    <source>
        <dbReference type="Pfam" id="PF13392"/>
    </source>
</evidence>
<organism evidence="2">
    <name type="scientific">marine sediment metagenome</name>
    <dbReference type="NCBI Taxonomy" id="412755"/>
    <lineage>
        <taxon>unclassified sequences</taxon>
        <taxon>metagenomes</taxon>
        <taxon>ecological metagenomes</taxon>
    </lineage>
</organism>
<comment type="caution">
    <text evidence="2">The sequence shown here is derived from an EMBL/GenBank/DDBJ whole genome shotgun (WGS) entry which is preliminary data.</text>
</comment>
<dbReference type="InterPro" id="IPR044925">
    <property type="entry name" value="His-Me_finger_sf"/>
</dbReference>
<dbReference type="InterPro" id="IPR003615">
    <property type="entry name" value="HNH_nuc"/>
</dbReference>
<proteinExistence type="predicted"/>
<accession>A0A0F9T6U8</accession>
<sequence length="174" mass="20206">MIVHKQKPIFLKNTCGAVYDEELVKKAILWYTTRPVSRVKTVFMYGRYPAVSIYGEKIHLHRLLFMYDKGVDLDFLQFVHHKDGDRLNATLDNLELIGASRHGSLHNKGKKLSPEHRAKISEANRKRKGIKMKRRVNIPRLELLHLIDQGYTINGIAKHFGCDWSTIKSRVDEL</sequence>
<reference evidence="2" key="1">
    <citation type="journal article" date="2015" name="Nature">
        <title>Complex archaea that bridge the gap between prokaryotes and eukaryotes.</title>
        <authorList>
            <person name="Spang A."/>
            <person name="Saw J.H."/>
            <person name="Jorgensen S.L."/>
            <person name="Zaremba-Niedzwiedzka K."/>
            <person name="Martijn J."/>
            <person name="Lind A.E."/>
            <person name="van Eijk R."/>
            <person name="Schleper C."/>
            <person name="Guy L."/>
            <person name="Ettema T.J."/>
        </authorList>
    </citation>
    <scope>NUCLEOTIDE SEQUENCE</scope>
</reference>
<evidence type="ECO:0000313" key="2">
    <source>
        <dbReference type="EMBL" id="KKN70672.1"/>
    </source>
</evidence>
<dbReference type="AlphaFoldDB" id="A0A0F9T6U8"/>